<evidence type="ECO:0000313" key="8">
    <source>
        <dbReference type="Proteomes" id="UP000708148"/>
    </source>
</evidence>
<evidence type="ECO:0000256" key="4">
    <source>
        <dbReference type="RuleBase" id="RU361262"/>
    </source>
</evidence>
<comment type="caution">
    <text evidence="3">Lacks conserved residue(s) required for the propagation of feature annotation.</text>
</comment>
<comment type="function">
    <text evidence="4">Lipolytic acyl hydrolase (LAH).</text>
</comment>
<keyword evidence="4" id="KW-0378">Hydrolase</keyword>
<reference evidence="7" key="1">
    <citation type="submission" date="2020-12" db="EMBL/GenBank/DDBJ databases">
        <authorList>
            <person name="Iha C."/>
        </authorList>
    </citation>
    <scope>NUCLEOTIDE SEQUENCE</scope>
</reference>
<dbReference type="Proteomes" id="UP000708148">
    <property type="component" value="Unassembled WGS sequence"/>
</dbReference>
<dbReference type="PANTHER" id="PTHR32176:SF92">
    <property type="entry name" value="XYLOSE ISOMERASE"/>
    <property type="match status" value="1"/>
</dbReference>
<gene>
    <name evidence="7" type="ORF">OSTQU699_LOCUS8918</name>
</gene>
<feature type="short sequence motif" description="DGA/G" evidence="3">
    <location>
        <begin position="304"/>
        <end position="306"/>
    </location>
</feature>
<dbReference type="EC" id="3.1.1.-" evidence="4"/>
<comment type="domain">
    <text evidence="4">The nitrogen atoms of the two glycine residues in the GGXR motif define the oxyanion hole, and stabilize the oxyanion that forms during the nucleophilic attack by the catalytic serine during substrate cleavage.</text>
</comment>
<evidence type="ECO:0000259" key="6">
    <source>
        <dbReference type="PROSITE" id="PS51635"/>
    </source>
</evidence>
<dbReference type="OrthoDB" id="1658288at2759"/>
<evidence type="ECO:0000256" key="5">
    <source>
        <dbReference type="SAM" id="MobiDB-lite"/>
    </source>
</evidence>
<comment type="caution">
    <text evidence="7">The sequence shown here is derived from an EMBL/GenBank/DDBJ whole genome shotgun (WGS) entry which is preliminary data.</text>
</comment>
<organism evidence="7 8">
    <name type="scientific">Ostreobium quekettii</name>
    <dbReference type="NCBI Taxonomy" id="121088"/>
    <lineage>
        <taxon>Eukaryota</taxon>
        <taxon>Viridiplantae</taxon>
        <taxon>Chlorophyta</taxon>
        <taxon>core chlorophytes</taxon>
        <taxon>Ulvophyceae</taxon>
        <taxon>TCBD clade</taxon>
        <taxon>Bryopsidales</taxon>
        <taxon>Ostreobineae</taxon>
        <taxon>Ostreobiaceae</taxon>
        <taxon>Ostreobium</taxon>
    </lineage>
</organism>
<keyword evidence="2 4" id="KW-0443">Lipid metabolism</keyword>
<feature type="short sequence motif" description="GXGXXG" evidence="3">
    <location>
        <begin position="74"/>
        <end position="79"/>
    </location>
</feature>
<dbReference type="PROSITE" id="PS51635">
    <property type="entry name" value="PNPLA"/>
    <property type="match status" value="1"/>
</dbReference>
<evidence type="ECO:0000256" key="3">
    <source>
        <dbReference type="PROSITE-ProRule" id="PRU01161"/>
    </source>
</evidence>
<dbReference type="PANTHER" id="PTHR32176">
    <property type="entry name" value="XYLOSE ISOMERASE"/>
    <property type="match status" value="1"/>
</dbReference>
<accession>A0A8S1JH46</accession>
<dbReference type="InterPro" id="IPR002641">
    <property type="entry name" value="PNPLA_dom"/>
</dbReference>
<name>A0A8S1JH46_9CHLO</name>
<dbReference type="InterPro" id="IPR016035">
    <property type="entry name" value="Acyl_Trfase/lysoPLipase"/>
</dbReference>
<dbReference type="SUPFAM" id="SSF52151">
    <property type="entry name" value="FabD/lysophospholipase-like"/>
    <property type="match status" value="1"/>
</dbReference>
<evidence type="ECO:0000256" key="1">
    <source>
        <dbReference type="ARBA" id="ARBA00010240"/>
    </source>
</evidence>
<sequence length="452" mass="48865">MALTRRGVCEVLIGAGLAGQARRLAWAPPALARQERPNPGGADGSGPANAPRFGPAVKARKSAPKYKTVLSLDGGGTRGVISTKVLERVEEKIKDNIRRNGLAEGDFEVDLADYFDLVASYFVTKGGLSQAWLSSDGEFVEYDRKSGMPPLRAGSARALEMIFRLKADEIFPASPLGPLANLSAVLNPKYGLEGLNYVMGRVLGDLTLGDAQTSVLMPTFELETSRPVDFWADCSGGEATKTGYTAIRIRQLGDKGGEWEPDRLFKSGNDFSIKEVAVASAAFPSLYPASPIRYPDGTTRNYSDGGLISSNPTTSALSYMQIQRQVPLSKLAVLSLGCGVVLPNRISVKDKGILGWLNEGQMIPLFLDQKSEYMQSIVDGLFYKVLNATPGQYTRIQIAVDQDNKFFDEDRMGALSSADDFREMDDLAMIGGELADVSDAAIARFVDDFVMA</sequence>
<evidence type="ECO:0000256" key="2">
    <source>
        <dbReference type="ARBA" id="ARBA00023098"/>
    </source>
</evidence>
<keyword evidence="8" id="KW-1185">Reference proteome</keyword>
<dbReference type="Pfam" id="PF01734">
    <property type="entry name" value="Patatin"/>
    <property type="match status" value="1"/>
</dbReference>
<proteinExistence type="inferred from homology"/>
<keyword evidence="4" id="KW-0442">Lipid degradation</keyword>
<protein>
    <recommendedName>
        <fullName evidence="4">Patatin</fullName>
        <ecNumber evidence="4">3.1.1.-</ecNumber>
    </recommendedName>
</protein>
<comment type="similarity">
    <text evidence="1 4">Belongs to the patatin family.</text>
</comment>
<dbReference type="GO" id="GO:0016042">
    <property type="term" value="P:lipid catabolic process"/>
    <property type="evidence" value="ECO:0007669"/>
    <property type="project" value="UniProtKB-KW"/>
</dbReference>
<evidence type="ECO:0000313" key="7">
    <source>
        <dbReference type="EMBL" id="CAD7703561.1"/>
    </source>
</evidence>
<dbReference type="GO" id="GO:0004620">
    <property type="term" value="F:phospholipase activity"/>
    <property type="evidence" value="ECO:0007669"/>
    <property type="project" value="TreeGrafter"/>
</dbReference>
<feature type="domain" description="PNPLA" evidence="6">
    <location>
        <begin position="70"/>
        <end position="317"/>
    </location>
</feature>
<feature type="region of interest" description="Disordered" evidence="5">
    <location>
        <begin position="32"/>
        <end position="60"/>
    </location>
</feature>
<dbReference type="EMBL" id="CAJHUC010002303">
    <property type="protein sequence ID" value="CAD7703561.1"/>
    <property type="molecule type" value="Genomic_DNA"/>
</dbReference>
<dbReference type="AlphaFoldDB" id="A0A8S1JH46"/>
<dbReference type="GO" id="GO:0047372">
    <property type="term" value="F:monoacylglycerol lipase activity"/>
    <property type="evidence" value="ECO:0007669"/>
    <property type="project" value="TreeGrafter"/>
</dbReference>
<dbReference type="Gene3D" id="3.40.1090.10">
    <property type="entry name" value="Cytosolic phospholipase A2 catalytic domain"/>
    <property type="match status" value="1"/>
</dbReference>